<organism evidence="1 2">
    <name type="scientific">Enterovirga aerilata</name>
    <dbReference type="NCBI Taxonomy" id="2730920"/>
    <lineage>
        <taxon>Bacteria</taxon>
        <taxon>Pseudomonadati</taxon>
        <taxon>Pseudomonadota</taxon>
        <taxon>Alphaproteobacteria</taxon>
        <taxon>Hyphomicrobiales</taxon>
        <taxon>Methylobacteriaceae</taxon>
        <taxon>Enterovirga</taxon>
    </lineage>
</organism>
<sequence>MRKNKAIHALAVWRSLHPDDIGAKELRSVRDTLAEGQLQLLDRRWPAAVRGEAFAAVGIGVERLHDRAGPQTASFDLAMTALVPAACGGNPAAALVLAHGLEALARANGDIRADALAQAWARRCPMVDAARPRRPR</sequence>
<comment type="caution">
    <text evidence="1">The sequence shown here is derived from an EMBL/GenBank/DDBJ whole genome shotgun (WGS) entry which is preliminary data.</text>
</comment>
<name>A0A849IIT1_9HYPH</name>
<dbReference type="Proteomes" id="UP000564885">
    <property type="component" value="Unassembled WGS sequence"/>
</dbReference>
<reference evidence="1 2" key="1">
    <citation type="submission" date="2020-04" db="EMBL/GenBank/DDBJ databases">
        <title>Enterovirga sp. isolate from soil.</title>
        <authorList>
            <person name="Chea S."/>
            <person name="Kim D.-U."/>
        </authorList>
    </citation>
    <scope>NUCLEOTIDE SEQUENCE [LARGE SCALE GENOMIC DNA]</scope>
    <source>
        <strain evidence="1 2">DB1703</strain>
    </source>
</reference>
<evidence type="ECO:0000313" key="1">
    <source>
        <dbReference type="EMBL" id="NNM73853.1"/>
    </source>
</evidence>
<proteinExistence type="predicted"/>
<gene>
    <name evidence="1" type="ORF">HJG44_15830</name>
</gene>
<dbReference type="AlphaFoldDB" id="A0A849IIT1"/>
<accession>A0A849IIT1</accession>
<protein>
    <submittedName>
        <fullName evidence="1">Uncharacterized protein</fullName>
    </submittedName>
</protein>
<evidence type="ECO:0000313" key="2">
    <source>
        <dbReference type="Proteomes" id="UP000564885"/>
    </source>
</evidence>
<keyword evidence="2" id="KW-1185">Reference proteome</keyword>
<dbReference type="EMBL" id="JABEPP010000004">
    <property type="protein sequence ID" value="NNM73853.1"/>
    <property type="molecule type" value="Genomic_DNA"/>
</dbReference>
<dbReference type="RefSeq" id="WP_171219300.1">
    <property type="nucleotide sequence ID" value="NZ_JABEPP010000004.1"/>
</dbReference>